<dbReference type="EMBL" id="JAVIJF010000015">
    <property type="protein sequence ID" value="MDX8526979.1"/>
    <property type="molecule type" value="Genomic_DNA"/>
</dbReference>
<keyword evidence="2" id="KW-1185">Reference proteome</keyword>
<proteinExistence type="predicted"/>
<evidence type="ECO:0000313" key="1">
    <source>
        <dbReference type="EMBL" id="MDX8526979.1"/>
    </source>
</evidence>
<name>A0ABU4ZNN4_9HYPH</name>
<dbReference type="Proteomes" id="UP001276840">
    <property type="component" value="Unassembled WGS sequence"/>
</dbReference>
<comment type="caution">
    <text evidence="1">The sequence shown here is derived from an EMBL/GenBank/DDBJ whole genome shotgun (WGS) entry which is preliminary data.</text>
</comment>
<accession>A0ABU4ZNN4</accession>
<evidence type="ECO:0008006" key="3">
    <source>
        <dbReference type="Google" id="ProtNLM"/>
    </source>
</evidence>
<sequence length="63" mass="6835">MSAYGVADSAELAVLAKALNDYCAKHRIKCNEERERIGRKILCLLGRGTIDPDQLSAELESAG</sequence>
<reference evidence="1 2" key="1">
    <citation type="submission" date="2023-08" db="EMBL/GenBank/DDBJ databases">
        <title>Implementing the SeqCode for naming new Mesorhizobium species isolated from Vachellia karroo root nodules.</title>
        <authorList>
            <person name="Van Lill M."/>
        </authorList>
    </citation>
    <scope>NUCLEOTIDE SEQUENCE [LARGE SCALE GENOMIC DNA]</scope>
    <source>
        <strain evidence="1 2">MSK 1335</strain>
    </source>
</reference>
<evidence type="ECO:0000313" key="2">
    <source>
        <dbReference type="Proteomes" id="UP001276840"/>
    </source>
</evidence>
<organism evidence="1 2">
    <name type="scientific">Mesorhizobium montanum</name>
    <dbReference type="NCBI Taxonomy" id="3072323"/>
    <lineage>
        <taxon>Bacteria</taxon>
        <taxon>Pseudomonadati</taxon>
        <taxon>Pseudomonadota</taxon>
        <taxon>Alphaproteobacteria</taxon>
        <taxon>Hyphomicrobiales</taxon>
        <taxon>Phyllobacteriaceae</taxon>
        <taxon>Mesorhizobium</taxon>
    </lineage>
</organism>
<protein>
    <recommendedName>
        <fullName evidence="3">DUF2312 domain-containing protein</fullName>
    </recommendedName>
</protein>
<gene>
    <name evidence="1" type="ORF">RFM68_20980</name>
</gene>
<dbReference type="RefSeq" id="WP_320234914.1">
    <property type="nucleotide sequence ID" value="NZ_JAVIJF010000015.1"/>
</dbReference>